<dbReference type="KEGG" id="pti:PHATRDRAFT_34728"/>
<gene>
    <name evidence="2" type="ORF">PHATRDRAFT_34728</name>
</gene>
<dbReference type="OrthoDB" id="51362at2759"/>
<dbReference type="Proteomes" id="UP000000759">
    <property type="component" value="Chromosome 6"/>
</dbReference>
<protein>
    <recommendedName>
        <fullName evidence="4">Integrase catalytic domain-containing protein</fullName>
    </recommendedName>
</protein>
<dbReference type="RefSeq" id="XP_002179164.1">
    <property type="nucleotide sequence ID" value="XM_002179128.1"/>
</dbReference>
<evidence type="ECO:0008006" key="4">
    <source>
        <dbReference type="Google" id="ProtNLM"/>
    </source>
</evidence>
<sequence>MSTSAHFKLSDFPHKVLDPIATLTVPPTYATIKHAQRQLMTNAAAIPTLNGGGAHGHMALTLTPLAYADISNVPFVIPVAPPANPPPGATQPQITENNRVHQRDADIYNLYVAVNNALRQQLLDAIPRIYVRALAHPMFEFSNVTCLDLLSHLWTKYGTIKPAELQKNFQSMYTPWNTTEPIESVFLQLDEAIAFSTDGNDPISEAAAVRAGYEVIAHSGLLPLDCKEWRKLPLASHTLANFQQHFSLADDDRRLTATTGSLGYANVLAATPSLAPATVSDTLSLPFSALSVSQPSVSSPDMTYCWPHGTSKNRRHTSATCKNKAPGHRDDATATNTLGGSTKPPPRLVHTPQPLPTLAALATTSRHPANPSLAVRVPNGAVLRSSHVATLALPGFSPAACQAHIFPGLASHPLLSIGQLCDDGCTATFSATRLDIHRDATLLLSGARSPHTGLWHLDLAPAPSPATAHALVPHTPLADRIAFVHASLFSPALSTWCQALDSGHLTTFPDISSRQVRKYPPSSSAMVKGHLDQQRANLRSTKLPPVGSPTTTAPPARSVPDLDPPNAPPVARTHHVFAAHQRVTGQIYTDQPGRFLTPSSAGHNDMLVLYDYDSNAIHVELMKNKSGPEILAAYKRAHALFTQRGLRPQLQRLDNEASAALQSFMTSEHVDFQLAPPHLHRRNAAERAIRTFKNHFIAGLCTTNPDFPLHLWDRLLPQALITLNLLRRSRINPKLSAHAQLHGAFDYNRTPLAPPGTRVLVHVKPSARETWAPHAVEGWYLGPALNHYRCHRVWITETRAERVADTLSWFPTRLSMPSASSTDRALAAARDLVHALQNPSPASPFAPLNAHQHQALTHLADLFATVAAPADDAPAPAPVPPVRPPTPALPPAQVRFAVPLVTAEHAPALPRVPVPTAALPRFRRIHTTPAPDPFLSRPPPTQLSTPQPAPP</sequence>
<keyword evidence="3" id="KW-1185">Reference proteome</keyword>
<dbReference type="eggNOG" id="ENOG502SKKF">
    <property type="taxonomic scope" value="Eukaryota"/>
</dbReference>
<dbReference type="InParanoid" id="B7FWI4"/>
<organism evidence="2 3">
    <name type="scientific">Phaeodactylum tricornutum (strain CCAP 1055/1)</name>
    <dbReference type="NCBI Taxonomy" id="556484"/>
    <lineage>
        <taxon>Eukaryota</taxon>
        <taxon>Sar</taxon>
        <taxon>Stramenopiles</taxon>
        <taxon>Ochrophyta</taxon>
        <taxon>Bacillariophyta</taxon>
        <taxon>Bacillariophyceae</taxon>
        <taxon>Bacillariophycidae</taxon>
        <taxon>Naviculales</taxon>
        <taxon>Phaeodactylaceae</taxon>
        <taxon>Phaeodactylum</taxon>
    </lineage>
</organism>
<evidence type="ECO:0000256" key="1">
    <source>
        <dbReference type="SAM" id="MobiDB-lite"/>
    </source>
</evidence>
<dbReference type="GeneID" id="7200186"/>
<evidence type="ECO:0000313" key="2">
    <source>
        <dbReference type="EMBL" id="EEC48987.1"/>
    </source>
</evidence>
<proteinExistence type="predicted"/>
<feature type="compositionally biased region" description="Pro residues" evidence="1">
    <location>
        <begin position="930"/>
        <end position="951"/>
    </location>
</feature>
<feature type="region of interest" description="Disordered" evidence="1">
    <location>
        <begin position="314"/>
        <end position="352"/>
    </location>
</feature>
<name>B7FWI4_PHATC</name>
<dbReference type="PaxDb" id="2850-Phatr34728"/>
<dbReference type="SUPFAM" id="SSF53098">
    <property type="entry name" value="Ribonuclease H-like"/>
    <property type="match status" value="1"/>
</dbReference>
<dbReference type="InterPro" id="IPR012337">
    <property type="entry name" value="RNaseH-like_sf"/>
</dbReference>
<feature type="region of interest" description="Disordered" evidence="1">
    <location>
        <begin position="916"/>
        <end position="951"/>
    </location>
</feature>
<dbReference type="Gene3D" id="3.30.420.10">
    <property type="entry name" value="Ribonuclease H-like superfamily/Ribonuclease H"/>
    <property type="match status" value="1"/>
</dbReference>
<feature type="region of interest" description="Disordered" evidence="1">
    <location>
        <begin position="537"/>
        <end position="565"/>
    </location>
</feature>
<dbReference type="EMBL" id="CM000609">
    <property type="protein sequence ID" value="EEC48987.1"/>
    <property type="molecule type" value="Genomic_DNA"/>
</dbReference>
<evidence type="ECO:0000313" key="3">
    <source>
        <dbReference type="Proteomes" id="UP000000759"/>
    </source>
</evidence>
<dbReference type="InterPro" id="IPR036397">
    <property type="entry name" value="RNaseH_sf"/>
</dbReference>
<reference evidence="3" key="2">
    <citation type="submission" date="2008-08" db="EMBL/GenBank/DDBJ databases">
        <authorList>
            <consortium name="Diatom Consortium"/>
            <person name="Grigoriev I."/>
            <person name="Grimwood J."/>
            <person name="Kuo A."/>
            <person name="Otillar R.P."/>
            <person name="Salamov A."/>
            <person name="Detter J.C."/>
            <person name="Lindquist E."/>
            <person name="Shapiro H."/>
            <person name="Lucas S."/>
            <person name="Glavina del Rio T."/>
            <person name="Pitluck S."/>
            <person name="Rokhsar D."/>
            <person name="Bowler C."/>
        </authorList>
    </citation>
    <scope>GENOME REANNOTATION</scope>
    <source>
        <strain evidence="3">CCAP 1055/1</strain>
    </source>
</reference>
<dbReference type="GO" id="GO:0003676">
    <property type="term" value="F:nucleic acid binding"/>
    <property type="evidence" value="ECO:0007669"/>
    <property type="project" value="InterPro"/>
</dbReference>
<reference evidence="2 3" key="1">
    <citation type="journal article" date="2008" name="Nature">
        <title>The Phaeodactylum genome reveals the evolutionary history of diatom genomes.</title>
        <authorList>
            <person name="Bowler C."/>
            <person name="Allen A.E."/>
            <person name="Badger J.H."/>
            <person name="Grimwood J."/>
            <person name="Jabbari K."/>
            <person name="Kuo A."/>
            <person name="Maheswari U."/>
            <person name="Martens C."/>
            <person name="Maumus F."/>
            <person name="Otillar R.P."/>
            <person name="Rayko E."/>
            <person name="Salamov A."/>
            <person name="Vandepoele K."/>
            <person name="Beszteri B."/>
            <person name="Gruber A."/>
            <person name="Heijde M."/>
            <person name="Katinka M."/>
            <person name="Mock T."/>
            <person name="Valentin K."/>
            <person name="Verret F."/>
            <person name="Berges J.A."/>
            <person name="Brownlee C."/>
            <person name="Cadoret J.P."/>
            <person name="Chiovitti A."/>
            <person name="Choi C.J."/>
            <person name="Coesel S."/>
            <person name="De Martino A."/>
            <person name="Detter J.C."/>
            <person name="Durkin C."/>
            <person name="Falciatore A."/>
            <person name="Fournet J."/>
            <person name="Haruta M."/>
            <person name="Huysman M.J."/>
            <person name="Jenkins B.D."/>
            <person name="Jiroutova K."/>
            <person name="Jorgensen R.E."/>
            <person name="Joubert Y."/>
            <person name="Kaplan A."/>
            <person name="Kroger N."/>
            <person name="Kroth P.G."/>
            <person name="La Roche J."/>
            <person name="Lindquist E."/>
            <person name="Lommer M."/>
            <person name="Martin-Jezequel V."/>
            <person name="Lopez P.J."/>
            <person name="Lucas S."/>
            <person name="Mangogna M."/>
            <person name="McGinnis K."/>
            <person name="Medlin L.K."/>
            <person name="Montsant A."/>
            <person name="Oudot-Le Secq M.P."/>
            <person name="Napoli C."/>
            <person name="Obornik M."/>
            <person name="Parker M.S."/>
            <person name="Petit J.L."/>
            <person name="Porcel B.M."/>
            <person name="Poulsen N."/>
            <person name="Robison M."/>
            <person name="Rychlewski L."/>
            <person name="Rynearson T.A."/>
            <person name="Schmutz J."/>
            <person name="Shapiro H."/>
            <person name="Siaut M."/>
            <person name="Stanley M."/>
            <person name="Sussman M.R."/>
            <person name="Taylor A.R."/>
            <person name="Vardi A."/>
            <person name="von Dassow P."/>
            <person name="Vyverman W."/>
            <person name="Willis A."/>
            <person name="Wyrwicz L.S."/>
            <person name="Rokhsar D.S."/>
            <person name="Weissenbach J."/>
            <person name="Armbrust E.V."/>
            <person name="Green B.R."/>
            <person name="Van de Peer Y."/>
            <person name="Grigoriev I.V."/>
        </authorList>
    </citation>
    <scope>NUCLEOTIDE SEQUENCE [LARGE SCALE GENOMIC DNA]</scope>
    <source>
        <strain evidence="2 3">CCAP 1055/1</strain>
    </source>
</reference>
<accession>B7FWI4</accession>
<dbReference type="AlphaFoldDB" id="B7FWI4"/>